<dbReference type="EMBL" id="JAPQKR010000005">
    <property type="protein sequence ID" value="KAJ5215684.1"/>
    <property type="molecule type" value="Genomic_DNA"/>
</dbReference>
<protein>
    <submittedName>
        <fullName evidence="8">MIP transporter</fullName>
    </submittedName>
</protein>
<dbReference type="InterPro" id="IPR023271">
    <property type="entry name" value="Aquaporin-like"/>
</dbReference>
<comment type="subcellular location">
    <subcellularLocation>
        <location evidence="1">Membrane</location>
        <topology evidence="1">Multi-pass membrane protein</topology>
    </subcellularLocation>
</comment>
<keyword evidence="9" id="KW-1185">Reference proteome</keyword>
<dbReference type="Proteomes" id="UP001150904">
    <property type="component" value="Unassembled WGS sequence"/>
</dbReference>
<evidence type="ECO:0000256" key="6">
    <source>
        <dbReference type="RuleBase" id="RU000477"/>
    </source>
</evidence>
<keyword evidence="2 6" id="KW-0813">Transport</keyword>
<feature type="transmembrane region" description="Helical" evidence="7">
    <location>
        <begin position="60"/>
        <end position="83"/>
    </location>
</feature>
<reference evidence="8" key="2">
    <citation type="journal article" date="2023" name="IMA Fungus">
        <title>Comparative genomic study of the Penicillium genus elucidates a diverse pangenome and 15 lateral gene transfer events.</title>
        <authorList>
            <person name="Petersen C."/>
            <person name="Sorensen T."/>
            <person name="Nielsen M.R."/>
            <person name="Sondergaard T.E."/>
            <person name="Sorensen J.L."/>
            <person name="Fitzpatrick D.A."/>
            <person name="Frisvad J.C."/>
            <person name="Nielsen K.L."/>
        </authorList>
    </citation>
    <scope>NUCLEOTIDE SEQUENCE</scope>
    <source>
        <strain evidence="8">IBT 15544</strain>
    </source>
</reference>
<dbReference type="SUPFAM" id="SSF81338">
    <property type="entry name" value="Aquaporin-like"/>
    <property type="match status" value="1"/>
</dbReference>
<dbReference type="OrthoDB" id="3222at2759"/>
<evidence type="ECO:0000256" key="3">
    <source>
        <dbReference type="ARBA" id="ARBA00022692"/>
    </source>
</evidence>
<sequence>MPPPRPEIHPFAGRIGGNQELVLDRDDPNNADKLDKAPDAAPQMTAQEGLSLQGFLNLDYWRFGLVECIGTMLDVFVTVWLAIRPNSASVTPTGPSGVYGTTNFLGPIFGGLGSWIFLTLFIFTFSNVSGSHLNPTITFATFFARLISLPRMVIYIFSQTAGGTLAGLMLRAAYGTRDFTAGGCSVDTSLVPVDEAFLLEFIYCLVLIFLSFGVGLDPRQGAIYGPALSPFLVGMVVFVVTWGSAFTRIGYAGASINPARCFGVYVATSFPSYHWIHWVGPVVASIGHGIVYYVVPPWKRPD</sequence>
<evidence type="ECO:0000313" key="9">
    <source>
        <dbReference type="Proteomes" id="UP001150904"/>
    </source>
</evidence>
<evidence type="ECO:0000256" key="2">
    <source>
        <dbReference type="ARBA" id="ARBA00022448"/>
    </source>
</evidence>
<dbReference type="Pfam" id="PF00230">
    <property type="entry name" value="MIP"/>
    <property type="match status" value="1"/>
</dbReference>
<keyword evidence="3 6" id="KW-0812">Transmembrane</keyword>
<dbReference type="InterPro" id="IPR000425">
    <property type="entry name" value="MIP"/>
</dbReference>
<reference evidence="8" key="1">
    <citation type="submission" date="2022-12" db="EMBL/GenBank/DDBJ databases">
        <authorList>
            <person name="Petersen C."/>
        </authorList>
    </citation>
    <scope>NUCLEOTIDE SEQUENCE</scope>
    <source>
        <strain evidence="8">IBT 15544</strain>
    </source>
</reference>
<comment type="caution">
    <text evidence="8">The sequence shown here is derived from an EMBL/GenBank/DDBJ whole genome shotgun (WGS) entry which is preliminary data.</text>
</comment>
<dbReference type="Gene3D" id="1.20.1080.10">
    <property type="entry name" value="Glycerol uptake facilitator protein"/>
    <property type="match status" value="1"/>
</dbReference>
<keyword evidence="4 7" id="KW-1133">Transmembrane helix</keyword>
<dbReference type="PANTHER" id="PTHR47002">
    <property type="entry name" value="AQUAPORIN-LIKE"/>
    <property type="match status" value="1"/>
</dbReference>
<feature type="transmembrane region" description="Helical" evidence="7">
    <location>
        <begin position="275"/>
        <end position="295"/>
    </location>
</feature>
<evidence type="ECO:0000256" key="4">
    <source>
        <dbReference type="ARBA" id="ARBA00022989"/>
    </source>
</evidence>
<evidence type="ECO:0000256" key="1">
    <source>
        <dbReference type="ARBA" id="ARBA00004141"/>
    </source>
</evidence>
<dbReference type="GO" id="GO:0015267">
    <property type="term" value="F:channel activity"/>
    <property type="evidence" value="ECO:0007669"/>
    <property type="project" value="InterPro"/>
</dbReference>
<proteinExistence type="inferred from homology"/>
<feature type="transmembrane region" description="Helical" evidence="7">
    <location>
        <begin position="103"/>
        <end position="125"/>
    </location>
</feature>
<dbReference type="InterPro" id="IPR022357">
    <property type="entry name" value="MIP_CS"/>
</dbReference>
<dbReference type="PANTHER" id="PTHR47002:SF2">
    <property type="entry name" value="AQUAPORIN AQPAE.A-LIKE"/>
    <property type="match status" value="1"/>
</dbReference>
<dbReference type="PRINTS" id="PR00783">
    <property type="entry name" value="MINTRINSICP"/>
</dbReference>
<comment type="similarity">
    <text evidence="6">Belongs to the MIP/aquaporin (TC 1.A.8) family.</text>
</comment>
<feature type="transmembrane region" description="Helical" evidence="7">
    <location>
        <begin position="196"/>
        <end position="216"/>
    </location>
</feature>
<accession>A0A9W9N9H9</accession>
<name>A0A9W9N9H9_9EURO</name>
<dbReference type="GeneID" id="83176454"/>
<evidence type="ECO:0000256" key="5">
    <source>
        <dbReference type="ARBA" id="ARBA00023136"/>
    </source>
</evidence>
<evidence type="ECO:0000313" key="8">
    <source>
        <dbReference type="EMBL" id="KAJ5215684.1"/>
    </source>
</evidence>
<evidence type="ECO:0000256" key="7">
    <source>
        <dbReference type="SAM" id="Phobius"/>
    </source>
</evidence>
<dbReference type="GO" id="GO:0016020">
    <property type="term" value="C:membrane"/>
    <property type="evidence" value="ECO:0007669"/>
    <property type="project" value="UniProtKB-SubCell"/>
</dbReference>
<dbReference type="AlphaFoldDB" id="A0A9W9N9H9"/>
<feature type="transmembrane region" description="Helical" evidence="7">
    <location>
        <begin position="223"/>
        <end position="245"/>
    </location>
</feature>
<keyword evidence="5 7" id="KW-0472">Membrane</keyword>
<dbReference type="RefSeq" id="XP_058311497.1">
    <property type="nucleotide sequence ID" value="XM_058449153.1"/>
</dbReference>
<dbReference type="PROSITE" id="PS00221">
    <property type="entry name" value="MIP"/>
    <property type="match status" value="1"/>
</dbReference>
<gene>
    <name evidence="8" type="ORF">N7498_002091</name>
</gene>
<organism evidence="8 9">
    <name type="scientific">Penicillium cinerascens</name>
    <dbReference type="NCBI Taxonomy" id="70096"/>
    <lineage>
        <taxon>Eukaryota</taxon>
        <taxon>Fungi</taxon>
        <taxon>Dikarya</taxon>
        <taxon>Ascomycota</taxon>
        <taxon>Pezizomycotina</taxon>
        <taxon>Eurotiomycetes</taxon>
        <taxon>Eurotiomycetidae</taxon>
        <taxon>Eurotiales</taxon>
        <taxon>Aspergillaceae</taxon>
        <taxon>Penicillium</taxon>
    </lineage>
</organism>